<dbReference type="EMBL" id="FCOK02000043">
    <property type="protein sequence ID" value="SAL52695.1"/>
    <property type="molecule type" value="Genomic_DNA"/>
</dbReference>
<sequence length="77" mass="9120">MFVGRTLFLVHFLLMRRKASSRLSLSRQRARKAKPRVTRFLQEDLWQAVKTSIDAMSRDTARAQEHYTRVRCLISLL</sequence>
<name>A0A158I802_9BURK</name>
<protein>
    <submittedName>
        <fullName evidence="1">Phage integrase</fullName>
    </submittedName>
</protein>
<dbReference type="Proteomes" id="UP000054683">
    <property type="component" value="Unassembled WGS sequence"/>
</dbReference>
<reference evidence="1 2" key="1">
    <citation type="submission" date="2016-01" db="EMBL/GenBank/DDBJ databases">
        <authorList>
            <person name="Oliw E.H."/>
        </authorList>
    </citation>
    <scope>NUCLEOTIDE SEQUENCE [LARGE SCALE GENOMIC DNA]</scope>
    <source>
        <strain evidence="1">LMG 27134</strain>
    </source>
</reference>
<evidence type="ECO:0000313" key="2">
    <source>
        <dbReference type="Proteomes" id="UP000054683"/>
    </source>
</evidence>
<gene>
    <name evidence="1" type="ORF">AWB69_05479</name>
</gene>
<accession>A0A158I802</accession>
<proteinExistence type="predicted"/>
<dbReference type="AlphaFoldDB" id="A0A158I802"/>
<evidence type="ECO:0000313" key="1">
    <source>
        <dbReference type="EMBL" id="SAL52695.1"/>
    </source>
</evidence>
<organism evidence="1 2">
    <name type="scientific">Caballeronia udeis</name>
    <dbReference type="NCBI Taxonomy" id="1232866"/>
    <lineage>
        <taxon>Bacteria</taxon>
        <taxon>Pseudomonadati</taxon>
        <taxon>Pseudomonadota</taxon>
        <taxon>Betaproteobacteria</taxon>
        <taxon>Burkholderiales</taxon>
        <taxon>Burkholderiaceae</taxon>
        <taxon>Caballeronia</taxon>
    </lineage>
</organism>